<reference evidence="1" key="1">
    <citation type="submission" date="2018-01" db="EMBL/GenBank/DDBJ databases">
        <title>An insight into the sialome of Amazonian anophelines.</title>
        <authorList>
            <person name="Ribeiro J.M."/>
            <person name="Scarpassa V."/>
            <person name="Calvo E."/>
        </authorList>
    </citation>
    <scope>NUCLEOTIDE SEQUENCE</scope>
    <source>
        <tissue evidence="1">Salivary glands</tissue>
    </source>
</reference>
<accession>A0A2M3ZNF5</accession>
<dbReference type="EMBL" id="GGFM01009282">
    <property type="protein sequence ID" value="MBW30033.1"/>
    <property type="molecule type" value="Transcribed_RNA"/>
</dbReference>
<sequence length="94" mass="11038">MQFSFSIWLRWGLVTILLECFAGSGTKLLMYLFIHSYMPFICTTPFPVSTLFHSPFPYSLATSDYRSYSWYNIVIRTILCIYIKISPECRRGTQ</sequence>
<organism evidence="1">
    <name type="scientific">Anopheles braziliensis</name>
    <dbReference type="NCBI Taxonomy" id="58242"/>
    <lineage>
        <taxon>Eukaryota</taxon>
        <taxon>Metazoa</taxon>
        <taxon>Ecdysozoa</taxon>
        <taxon>Arthropoda</taxon>
        <taxon>Hexapoda</taxon>
        <taxon>Insecta</taxon>
        <taxon>Pterygota</taxon>
        <taxon>Neoptera</taxon>
        <taxon>Endopterygota</taxon>
        <taxon>Diptera</taxon>
        <taxon>Nematocera</taxon>
        <taxon>Culicoidea</taxon>
        <taxon>Culicidae</taxon>
        <taxon>Anophelinae</taxon>
        <taxon>Anopheles</taxon>
    </lineage>
</organism>
<protein>
    <submittedName>
        <fullName evidence="1">Putative secreted peptide</fullName>
    </submittedName>
</protein>
<dbReference type="AlphaFoldDB" id="A0A2M3ZNF5"/>
<proteinExistence type="predicted"/>
<name>A0A2M3ZNF5_9DIPT</name>
<evidence type="ECO:0000313" key="1">
    <source>
        <dbReference type="EMBL" id="MBW30033.1"/>
    </source>
</evidence>